<evidence type="ECO:0000256" key="5">
    <source>
        <dbReference type="ARBA" id="ARBA00022519"/>
    </source>
</evidence>
<comment type="similarity">
    <text evidence="2 10">Belongs to the ExbD/TolR family.</text>
</comment>
<keyword evidence="7 10" id="KW-0653">Protein transport</keyword>
<protein>
    <submittedName>
        <fullName evidence="12">TolR-like protein</fullName>
    </submittedName>
</protein>
<accession>A0A1D7TN63</accession>
<evidence type="ECO:0000256" key="10">
    <source>
        <dbReference type="RuleBase" id="RU003879"/>
    </source>
</evidence>
<evidence type="ECO:0000313" key="12">
    <source>
        <dbReference type="EMBL" id="AOO66425.1"/>
    </source>
</evidence>
<keyword evidence="5" id="KW-0997">Cell inner membrane</keyword>
<evidence type="ECO:0000256" key="9">
    <source>
        <dbReference type="ARBA" id="ARBA00023136"/>
    </source>
</evidence>
<evidence type="ECO:0000256" key="1">
    <source>
        <dbReference type="ARBA" id="ARBA00004249"/>
    </source>
</evidence>
<keyword evidence="3 10" id="KW-0813">Transport</keyword>
<keyword evidence="9 11" id="KW-0472">Membrane</keyword>
<dbReference type="PANTHER" id="PTHR30558:SF12">
    <property type="entry name" value="BIOPOLYMER TRANSPORT PROTEIN EXBD"/>
    <property type="match status" value="1"/>
</dbReference>
<dbReference type="GO" id="GO:0022857">
    <property type="term" value="F:transmembrane transporter activity"/>
    <property type="evidence" value="ECO:0007669"/>
    <property type="project" value="InterPro"/>
</dbReference>
<reference evidence="13" key="1">
    <citation type="submission" date="2016-08" db="EMBL/GenBank/DDBJ databases">
        <title>Complete genome sequence of the organohalide-respiring Epsilonproteobacterium Sulfurospirillum halorespirans.</title>
        <authorList>
            <person name="Goris T."/>
            <person name="Zimmermann J."/>
            <person name="Schenz B."/>
            <person name="Lemos M."/>
            <person name="Hackermueller J."/>
            <person name="Diekert G."/>
        </authorList>
    </citation>
    <scope>NUCLEOTIDE SEQUENCE [LARGE SCALE GENOMIC DNA]</scope>
    <source>
        <strain>DSM 13726</strain>
        <strain evidence="13">PCE-M2</strain>
    </source>
</reference>
<sequence>MKRKFVYESDIAEINMTPFVDIVLVILVIFMVTATFVTQGKIPLTLPQASNAENRKDEQKPITLSLSESGELYYDDVAVSLEDLDAKIAQISASEPHILLRSDAKTPFEYVVKVIDLCKKHRISTFAIQTTKGGA</sequence>
<dbReference type="PATRIC" id="fig|1193502.14.peg.2700"/>
<evidence type="ECO:0000313" key="13">
    <source>
        <dbReference type="Proteomes" id="UP000094609"/>
    </source>
</evidence>
<feature type="transmembrane region" description="Helical" evidence="11">
    <location>
        <begin position="20"/>
        <end position="38"/>
    </location>
</feature>
<dbReference type="Pfam" id="PF02472">
    <property type="entry name" value="ExbD"/>
    <property type="match status" value="1"/>
</dbReference>
<name>A0A1D7TN63_9BACT</name>
<dbReference type="Gene3D" id="3.30.420.270">
    <property type="match status" value="1"/>
</dbReference>
<dbReference type="STRING" id="1193502.SHALO_2667"/>
<keyword evidence="13" id="KW-1185">Reference proteome</keyword>
<dbReference type="EMBL" id="CP017111">
    <property type="protein sequence ID" value="AOO66425.1"/>
    <property type="molecule type" value="Genomic_DNA"/>
</dbReference>
<dbReference type="Proteomes" id="UP000094609">
    <property type="component" value="Chromosome"/>
</dbReference>
<dbReference type="PANTHER" id="PTHR30558">
    <property type="entry name" value="EXBD MEMBRANE COMPONENT OF PMF-DRIVEN MACROMOLECULE IMPORT SYSTEM"/>
    <property type="match status" value="1"/>
</dbReference>
<keyword evidence="6 10" id="KW-0812">Transmembrane</keyword>
<evidence type="ECO:0000256" key="4">
    <source>
        <dbReference type="ARBA" id="ARBA00022475"/>
    </source>
</evidence>
<keyword evidence="8 11" id="KW-1133">Transmembrane helix</keyword>
<dbReference type="GO" id="GO:0015031">
    <property type="term" value="P:protein transport"/>
    <property type="evidence" value="ECO:0007669"/>
    <property type="project" value="UniProtKB-KW"/>
</dbReference>
<dbReference type="GO" id="GO:0005886">
    <property type="term" value="C:plasma membrane"/>
    <property type="evidence" value="ECO:0007669"/>
    <property type="project" value="UniProtKB-SubCell"/>
</dbReference>
<dbReference type="AlphaFoldDB" id="A0A1D7TN63"/>
<evidence type="ECO:0000256" key="6">
    <source>
        <dbReference type="ARBA" id="ARBA00022692"/>
    </source>
</evidence>
<evidence type="ECO:0000256" key="7">
    <source>
        <dbReference type="ARBA" id="ARBA00022927"/>
    </source>
</evidence>
<gene>
    <name evidence="12" type="ORF">SHALO_2667</name>
</gene>
<dbReference type="InterPro" id="IPR003400">
    <property type="entry name" value="ExbD"/>
</dbReference>
<dbReference type="KEGG" id="shal:SHALO_2667"/>
<evidence type="ECO:0000256" key="2">
    <source>
        <dbReference type="ARBA" id="ARBA00005811"/>
    </source>
</evidence>
<keyword evidence="4" id="KW-1003">Cell membrane</keyword>
<comment type="subcellular location">
    <subcellularLocation>
        <location evidence="1">Cell inner membrane</location>
        <topology evidence="1">Single-pass type II membrane protein</topology>
    </subcellularLocation>
    <subcellularLocation>
        <location evidence="10">Cell membrane</location>
        <topology evidence="10">Single-pass type II membrane protein</topology>
    </subcellularLocation>
</comment>
<evidence type="ECO:0000256" key="8">
    <source>
        <dbReference type="ARBA" id="ARBA00022989"/>
    </source>
</evidence>
<evidence type="ECO:0000256" key="11">
    <source>
        <dbReference type="SAM" id="Phobius"/>
    </source>
</evidence>
<organism evidence="12 13">
    <name type="scientific">Sulfurospirillum halorespirans DSM 13726</name>
    <dbReference type="NCBI Taxonomy" id="1193502"/>
    <lineage>
        <taxon>Bacteria</taxon>
        <taxon>Pseudomonadati</taxon>
        <taxon>Campylobacterota</taxon>
        <taxon>Epsilonproteobacteria</taxon>
        <taxon>Campylobacterales</taxon>
        <taxon>Sulfurospirillaceae</taxon>
        <taxon>Sulfurospirillum</taxon>
    </lineage>
</organism>
<proteinExistence type="inferred from homology"/>
<evidence type="ECO:0000256" key="3">
    <source>
        <dbReference type="ARBA" id="ARBA00022448"/>
    </source>
</evidence>
<dbReference type="RefSeq" id="WP_069478960.1">
    <property type="nucleotide sequence ID" value="NZ_CP017111.1"/>
</dbReference>